<dbReference type="InterPro" id="IPR036291">
    <property type="entry name" value="NAD(P)-bd_dom_sf"/>
</dbReference>
<dbReference type="GO" id="GO:0016616">
    <property type="term" value="F:oxidoreductase activity, acting on the CH-OH group of donors, NAD or NADP as acceptor"/>
    <property type="evidence" value="ECO:0007669"/>
    <property type="project" value="TreeGrafter"/>
</dbReference>
<reference evidence="4" key="1">
    <citation type="submission" date="2016-06" db="EMBL/GenBank/DDBJ databases">
        <title>Complete genome sequence of Actinoalloteichus fjordicus DSM 46855 (=ADI127-17), type strain of the new species Actinoalloteichus fjordicus.</title>
        <authorList>
            <person name="Ruckert C."/>
            <person name="Nouioui I."/>
            <person name="Willmese J."/>
            <person name="van Wezel G."/>
            <person name="Klenk H.-P."/>
            <person name="Kalinowski J."/>
            <person name="Zotchev S.B."/>
        </authorList>
    </citation>
    <scope>NUCLEOTIDE SEQUENCE [LARGE SCALE GENOMIC DNA]</scope>
    <source>
        <strain evidence="4">ADI127-7</strain>
    </source>
</reference>
<accession>A0AAC9LEP4</accession>
<evidence type="ECO:0000256" key="2">
    <source>
        <dbReference type="ARBA" id="ARBA00023002"/>
    </source>
</evidence>
<evidence type="ECO:0000313" key="4">
    <source>
        <dbReference type="Proteomes" id="UP000185511"/>
    </source>
</evidence>
<dbReference type="CDD" id="cd05233">
    <property type="entry name" value="SDR_c"/>
    <property type="match status" value="1"/>
</dbReference>
<name>A0AAC9LEP4_9PSEU</name>
<evidence type="ECO:0000256" key="1">
    <source>
        <dbReference type="ARBA" id="ARBA00006484"/>
    </source>
</evidence>
<gene>
    <name evidence="3" type="ORF">UA74_14460</name>
</gene>
<dbReference type="InterPro" id="IPR002347">
    <property type="entry name" value="SDR_fam"/>
</dbReference>
<dbReference type="PANTHER" id="PTHR42760">
    <property type="entry name" value="SHORT-CHAIN DEHYDROGENASES/REDUCTASES FAMILY MEMBER"/>
    <property type="match status" value="1"/>
</dbReference>
<sequence>MDLKLAGKTAIVTGASRGIGLAIVTTLVNEGMRVIAGSRTVPPELTATGADTLAVDLADPEGPARLVEHALAEAGVIDVLVNNVGGGDDGAGQIGGLVDFDDDYWQRTFDLNFTSTVRTTRAALPSLIASRGAVVTVSSNGARIPHAGPIAYTTAKAALSAFGKALVGEVGPKGVRVNTVSPGATRTRMWEAAEGYGAALADTAGIPLDALLDGLPAASGMVTGRLVEPAEVAALVAFLSSPIAGSITGADHIIDGGAVKTV</sequence>
<dbReference type="Proteomes" id="UP000185511">
    <property type="component" value="Chromosome"/>
</dbReference>
<dbReference type="EMBL" id="CP016076">
    <property type="protein sequence ID" value="APU14950.1"/>
    <property type="molecule type" value="Genomic_DNA"/>
</dbReference>
<dbReference type="RefSeq" id="WP_075740794.1">
    <property type="nucleotide sequence ID" value="NZ_CP016076.1"/>
</dbReference>
<dbReference type="Pfam" id="PF13561">
    <property type="entry name" value="adh_short_C2"/>
    <property type="match status" value="1"/>
</dbReference>
<dbReference type="FunFam" id="3.40.50.720:FF:000084">
    <property type="entry name" value="Short-chain dehydrogenase reductase"/>
    <property type="match status" value="1"/>
</dbReference>
<dbReference type="PRINTS" id="PR00081">
    <property type="entry name" value="GDHRDH"/>
</dbReference>
<keyword evidence="4" id="KW-1185">Reference proteome</keyword>
<evidence type="ECO:0000313" key="3">
    <source>
        <dbReference type="EMBL" id="APU14950.1"/>
    </source>
</evidence>
<dbReference type="Gene3D" id="3.40.50.720">
    <property type="entry name" value="NAD(P)-binding Rossmann-like Domain"/>
    <property type="match status" value="1"/>
</dbReference>
<protein>
    <submittedName>
        <fullName evidence="3">Uncharacterized protein</fullName>
    </submittedName>
</protein>
<comment type="similarity">
    <text evidence="1">Belongs to the short-chain dehydrogenases/reductases (SDR) family.</text>
</comment>
<dbReference type="PRINTS" id="PR00080">
    <property type="entry name" value="SDRFAMILY"/>
</dbReference>
<dbReference type="KEGG" id="acad:UA74_14460"/>
<dbReference type="PANTHER" id="PTHR42760:SF133">
    <property type="entry name" value="3-OXOACYL-[ACYL-CARRIER-PROTEIN] REDUCTASE"/>
    <property type="match status" value="1"/>
</dbReference>
<keyword evidence="2" id="KW-0560">Oxidoreductase</keyword>
<dbReference type="SUPFAM" id="SSF51735">
    <property type="entry name" value="NAD(P)-binding Rossmann-fold domains"/>
    <property type="match status" value="1"/>
</dbReference>
<proteinExistence type="inferred from homology"/>
<organism evidence="3 4">
    <name type="scientific">Actinoalloteichus fjordicus</name>
    <dbReference type="NCBI Taxonomy" id="1612552"/>
    <lineage>
        <taxon>Bacteria</taxon>
        <taxon>Bacillati</taxon>
        <taxon>Actinomycetota</taxon>
        <taxon>Actinomycetes</taxon>
        <taxon>Pseudonocardiales</taxon>
        <taxon>Pseudonocardiaceae</taxon>
        <taxon>Actinoalloteichus</taxon>
    </lineage>
</organism>
<dbReference type="AlphaFoldDB" id="A0AAC9LEP4"/>